<evidence type="ECO:0000313" key="1">
    <source>
        <dbReference type="EMBL" id="KAJ3688879.1"/>
    </source>
</evidence>
<accession>A0AAD6ELK4</accession>
<evidence type="ECO:0008006" key="3">
    <source>
        <dbReference type="Google" id="ProtNLM"/>
    </source>
</evidence>
<organism evidence="1 2">
    <name type="scientific">Rhynchospora tenuis</name>
    <dbReference type="NCBI Taxonomy" id="198213"/>
    <lineage>
        <taxon>Eukaryota</taxon>
        <taxon>Viridiplantae</taxon>
        <taxon>Streptophyta</taxon>
        <taxon>Embryophyta</taxon>
        <taxon>Tracheophyta</taxon>
        <taxon>Spermatophyta</taxon>
        <taxon>Magnoliopsida</taxon>
        <taxon>Liliopsida</taxon>
        <taxon>Poales</taxon>
        <taxon>Cyperaceae</taxon>
        <taxon>Cyperoideae</taxon>
        <taxon>Rhynchosporeae</taxon>
        <taxon>Rhynchospora</taxon>
    </lineage>
</organism>
<dbReference type="PANTHER" id="PTHR37212">
    <property type="entry name" value="ACTIN PROTEIN 2/3 COMPLEX SUBUNIT-LIKE PROTEIN"/>
    <property type="match status" value="1"/>
</dbReference>
<proteinExistence type="predicted"/>
<keyword evidence="2" id="KW-1185">Reference proteome</keyword>
<reference evidence="1 2" key="1">
    <citation type="journal article" date="2022" name="Cell">
        <title>Repeat-based holocentromeres influence genome architecture and karyotype evolution.</title>
        <authorList>
            <person name="Hofstatter P.G."/>
            <person name="Thangavel G."/>
            <person name="Lux T."/>
            <person name="Neumann P."/>
            <person name="Vondrak T."/>
            <person name="Novak P."/>
            <person name="Zhang M."/>
            <person name="Costa L."/>
            <person name="Castellani M."/>
            <person name="Scott A."/>
            <person name="Toegelov H."/>
            <person name="Fuchs J."/>
            <person name="Mata-Sucre Y."/>
            <person name="Dias Y."/>
            <person name="Vanzela A.L.L."/>
            <person name="Huettel B."/>
            <person name="Almeida C.C.S."/>
            <person name="Simkova H."/>
            <person name="Souza G."/>
            <person name="Pedrosa-Harand A."/>
            <person name="Macas J."/>
            <person name="Mayer K.F.X."/>
            <person name="Houben A."/>
            <person name="Marques A."/>
        </authorList>
    </citation>
    <scope>NUCLEOTIDE SEQUENCE [LARGE SCALE GENOMIC DNA]</scope>
    <source>
        <strain evidence="1">RhyTen1mFocal</strain>
    </source>
</reference>
<name>A0AAD6ELK4_9POAL</name>
<dbReference type="Proteomes" id="UP001210211">
    <property type="component" value="Unassembled WGS sequence"/>
</dbReference>
<protein>
    <recommendedName>
        <fullName evidence="3">Coiled-coil SMC6 And NSE5 INteracting (CANIN) domain-containing protein</fullName>
    </recommendedName>
</protein>
<dbReference type="EMBL" id="JAMRDG010000002">
    <property type="protein sequence ID" value="KAJ3688879.1"/>
    <property type="molecule type" value="Genomic_DNA"/>
</dbReference>
<evidence type="ECO:0000313" key="2">
    <source>
        <dbReference type="Proteomes" id="UP001210211"/>
    </source>
</evidence>
<dbReference type="PANTHER" id="PTHR37212:SF2">
    <property type="entry name" value="ACTIN PROTEIN 2_3 COMPLEX SUBUNIT-LIKE PROTEIN"/>
    <property type="match status" value="1"/>
</dbReference>
<sequence length="487" mass="55573">MEEPLDFENEDLLFHAPRLTSKRKKVIGLDDLLSDFYGDKNKSVLKSSKHLKAPKGYDSDEDDKRVRQNETYLQKFVEDCEKQVKEIGSEDEVSNWGRRAFGIQKAFPPLEKPLTANSDFFECFSNAGLASIPHSNVEELLQGLLTNGWLSHLVTTTGSLEDSIASWTFHTMLYSSEEDLHVLACDFWCSILLSKNEGSSNLIEFCVNICQADLPGMQESDILSVADQPLAKLGWIPSYSVLKDALSNYGYLWPTFDGIACEVRQDYVCEGPPLNICSWIRALSACCQIRSMYQIFSISEMEELLEVIIWFYLDRHLLGLALELNGCFRSAVHYFVDAEWENSCAKVAASIAQRVPKDLNCLRVVECVTGTDSRSKYFRSQLALHLLMVCFDNKVKNAEEILKLLALVNLKGNSCDFFKLYVYLNLMENLLLVYHPFQEKSKIIDLWHKFLRNCTAQITCTDWRSYASKVRNKASYLLQNMTLKISS</sequence>
<comment type="caution">
    <text evidence="1">The sequence shown here is derived from an EMBL/GenBank/DDBJ whole genome shotgun (WGS) entry which is preliminary data.</text>
</comment>
<gene>
    <name evidence="1" type="ORF">LUZ61_018043</name>
</gene>
<dbReference type="AlphaFoldDB" id="A0AAD6ELK4"/>